<feature type="repeat" description="ANK" evidence="12">
    <location>
        <begin position="455"/>
        <end position="487"/>
    </location>
</feature>
<sequence length="1021" mass="112786">MNRSENLFFPGSSLASQVHAAAINGDKGALHRLIIGNSALKDKEDQFGRTPLMYCVLADRLDCADALLKAGADVNKTDHSQRTALHLAAQKGNYRFMKLLLTRRANWMQKDLEEMTPLHLTTRHKSPKCLALLLKFMAAGEVDTQDKNKQTALHWSAYYNNPEHVKLLIKHDSNIGIPDVEGKIPLHWAANHKDPSAVHTVRCILDAAPTESLLNWQDYEGRTPLHFAVADGNVTVVDVLTSYESCNITSYDNLFRTPLHWAALLGHAQIVYLLLERNKSGTIPSDSQGATPLHYAAQSNFAETVKVFLKHPSVKDDSDLEGRTSFMWAAGKGSDDVLRTMLSLKSDIDINMADKYGGTALHAAALSGHVSTVKLLLENNAQVDATDVMKHTPLFRACEMGHKDVIQTLIKGGARVDLVDQDGHSLLHWAALGGNADVCQILIENKINPNVQDYAGRTPLQCAAYGGYINCMAVLMENNADPNIQDKEGRTALHWSCNNGYLDAIKLLLDFAAFPNQMENNEERYTPLDYALLGERHEVIQFMLEHGALSIAAIQDIAAFKIQAVYKGYKVRKAFRDRKNLLMKHEQLRKDAAANSSLRSLGLTHVADGTRKSKMASFTRVAIGRGVSDLFYMTLHPPGESPREQSKGRSACVHFRPSEGSDGNRHPGVSSVEKARGETVGEQQCDKGKGFLKQPSCIRVAGPDEEGEDASWAAASLPRQDGPRKPSRRQDTAPKAKYASQKRRVQELRGGRHSPAGSSRPGSAKGEVVHAGQNPLHHRTSRNKMTQDKLAGGIRSDLPQNTEVLRSGVRKSGTSTLWEDTQISKETDPAPGPLSGQSVNIGLLPVELRLQIIQKERSRKELFRKKHKAAAVIQRAWRSYQLKKHLSHLLQMKELGARDVDRWNQECLALLLQIWRKELELTPPKTTAVTRTTKSSSKSSSGTKSTRHSVLKQIYGCSQEGKVPHPTRSSRAHSVLRLNSGKVANALAKQIGEMMWGSICLVSSPKVEDNTTDCQGFPMVI</sequence>
<dbReference type="CDD" id="cd23767">
    <property type="entry name" value="IQCD"/>
    <property type="match status" value="2"/>
</dbReference>
<feature type="repeat" description="ANK" evidence="12">
    <location>
        <begin position="47"/>
        <end position="79"/>
    </location>
</feature>
<dbReference type="SMART" id="SM00015">
    <property type="entry name" value="IQ"/>
    <property type="match status" value="2"/>
</dbReference>
<feature type="repeat" description="ANK" evidence="12">
    <location>
        <begin position="288"/>
        <end position="320"/>
    </location>
</feature>
<evidence type="ECO:0000313" key="15">
    <source>
        <dbReference type="RefSeq" id="XP_030892330.1"/>
    </source>
</evidence>
<feature type="repeat" description="ANK" evidence="12">
    <location>
        <begin position="488"/>
        <end position="520"/>
    </location>
</feature>
<feature type="repeat" description="ANK" evidence="12">
    <location>
        <begin position="389"/>
        <end position="421"/>
    </location>
</feature>
<dbReference type="GO" id="GO:0005856">
    <property type="term" value="C:cytoskeleton"/>
    <property type="evidence" value="ECO:0007669"/>
    <property type="project" value="UniProtKB-SubCell"/>
</dbReference>
<dbReference type="PANTHER" id="PTHR24161:SF21">
    <property type="entry name" value="ANKYRIN REPEAT DOMAIN-CONTAINING PROTEIN 35"/>
    <property type="match status" value="1"/>
</dbReference>
<dbReference type="GeneID" id="102738596"/>
<evidence type="ECO:0000313" key="14">
    <source>
        <dbReference type="Proteomes" id="UP000245341"/>
    </source>
</evidence>
<feature type="region of interest" description="Disordered" evidence="13">
    <location>
        <begin position="925"/>
        <end position="948"/>
    </location>
</feature>
<evidence type="ECO:0000256" key="9">
    <source>
        <dbReference type="ARBA" id="ARBA00059836"/>
    </source>
</evidence>
<feature type="region of interest" description="Disordered" evidence="13">
    <location>
        <begin position="634"/>
        <end position="836"/>
    </location>
</feature>
<dbReference type="KEGG" id="lww:102738596"/>
<evidence type="ECO:0000256" key="13">
    <source>
        <dbReference type="SAM" id="MobiDB-lite"/>
    </source>
</evidence>
<dbReference type="FunFam" id="1.25.40.20:FF:000092">
    <property type="entry name" value="inversin isoform X1"/>
    <property type="match status" value="1"/>
</dbReference>
<feature type="compositionally biased region" description="Basic and acidic residues" evidence="13">
    <location>
        <begin position="673"/>
        <end position="689"/>
    </location>
</feature>
<dbReference type="FunFam" id="1.25.40.20:FF:000134">
    <property type="entry name" value="inversin isoform X1"/>
    <property type="match status" value="1"/>
</dbReference>
<dbReference type="Pfam" id="PF12796">
    <property type="entry name" value="Ank_2"/>
    <property type="match status" value="4"/>
</dbReference>
<keyword evidence="6" id="KW-0112">Calmodulin-binding</keyword>
<name>A0A7F8RG29_LEPWE</name>
<evidence type="ECO:0000256" key="8">
    <source>
        <dbReference type="ARBA" id="ARBA00023212"/>
    </source>
</evidence>
<evidence type="ECO:0000256" key="5">
    <source>
        <dbReference type="ARBA" id="ARBA00022737"/>
    </source>
</evidence>
<feature type="compositionally biased region" description="Low complexity" evidence="13">
    <location>
        <begin position="925"/>
        <end position="944"/>
    </location>
</feature>
<evidence type="ECO:0000256" key="10">
    <source>
        <dbReference type="ARBA" id="ARBA00067613"/>
    </source>
</evidence>
<comment type="subcellular location">
    <subcellularLocation>
        <location evidence="1">Cytoplasm</location>
        <location evidence="1">Cytoskeleton</location>
    </subcellularLocation>
</comment>
<dbReference type="GO" id="GO:0016055">
    <property type="term" value="P:Wnt signaling pathway"/>
    <property type="evidence" value="ECO:0007669"/>
    <property type="project" value="UniProtKB-KW"/>
</dbReference>
<dbReference type="PROSITE" id="PS50297">
    <property type="entry name" value="ANK_REP_REGION"/>
    <property type="match status" value="10"/>
</dbReference>
<evidence type="ECO:0000256" key="6">
    <source>
        <dbReference type="ARBA" id="ARBA00022860"/>
    </source>
</evidence>
<dbReference type="Proteomes" id="UP000245341">
    <property type="component" value="Unplaced"/>
</dbReference>
<dbReference type="InterPro" id="IPR036770">
    <property type="entry name" value="Ankyrin_rpt-contain_sf"/>
</dbReference>
<dbReference type="PROSITE" id="PS50088">
    <property type="entry name" value="ANK_REPEAT"/>
    <property type="match status" value="11"/>
</dbReference>
<keyword evidence="2" id="KW-0217">Developmental protein</keyword>
<keyword evidence="7 12" id="KW-0040">ANK repeat</keyword>
<keyword evidence="4" id="KW-0879">Wnt signaling pathway</keyword>
<evidence type="ECO:0000256" key="1">
    <source>
        <dbReference type="ARBA" id="ARBA00004245"/>
    </source>
</evidence>
<dbReference type="SUPFAM" id="SSF48403">
    <property type="entry name" value="Ankyrin repeat"/>
    <property type="match status" value="2"/>
</dbReference>
<comment type="function">
    <text evidence="9">Required for normal renal development and establishment of left-right axis. Probably acts as a molecular switch between different Wnt signaling pathways. Inhibits the canonical Wnt pathway by targeting cytoplasmic disheveled (DVL1) for degradation by the ubiquitin-proteasome. This suggests that it is required in renal development to oppose the repression of terminal differentiation of tubular epithelial cells by Wnt signaling. Involved in the organization of apical junctions in kidney cells together with NPHP1, NPHP4 and RPGRIP1L/NPHP8. Does not seem to be strictly required for ciliogenesis.</text>
</comment>
<reference evidence="15" key="1">
    <citation type="submission" date="2025-08" db="UniProtKB">
        <authorList>
            <consortium name="RefSeq"/>
        </authorList>
    </citation>
    <scope>IDENTIFICATION</scope>
    <source>
        <tissue evidence="15">Liver</tissue>
    </source>
</reference>
<evidence type="ECO:0000256" key="2">
    <source>
        <dbReference type="ARBA" id="ARBA00022473"/>
    </source>
</evidence>
<dbReference type="Pfam" id="PF00023">
    <property type="entry name" value="Ank"/>
    <property type="match status" value="3"/>
</dbReference>
<gene>
    <name evidence="15" type="primary">INVS</name>
</gene>
<dbReference type="Pfam" id="PF00612">
    <property type="entry name" value="IQ"/>
    <property type="match status" value="2"/>
</dbReference>
<feature type="compositionally biased region" description="Basic and acidic residues" evidence="13">
    <location>
        <begin position="656"/>
        <end position="665"/>
    </location>
</feature>
<feature type="compositionally biased region" description="Polar residues" evidence="13">
    <location>
        <begin position="812"/>
        <end position="821"/>
    </location>
</feature>
<dbReference type="PRINTS" id="PR01415">
    <property type="entry name" value="ANKYRIN"/>
</dbReference>
<feature type="repeat" description="ANK" evidence="12">
    <location>
        <begin position="254"/>
        <end position="286"/>
    </location>
</feature>
<dbReference type="AlphaFoldDB" id="A0A7F8RG29"/>
<dbReference type="FunFam" id="1.25.40.20:FF:000144">
    <property type="entry name" value="inversin isoform X1"/>
    <property type="match status" value="1"/>
</dbReference>
<dbReference type="RefSeq" id="XP_030892330.1">
    <property type="nucleotide sequence ID" value="XM_031036470.1"/>
</dbReference>
<evidence type="ECO:0000256" key="7">
    <source>
        <dbReference type="ARBA" id="ARBA00023043"/>
    </source>
</evidence>
<dbReference type="SMART" id="SM00248">
    <property type="entry name" value="ANK"/>
    <property type="match status" value="15"/>
</dbReference>
<dbReference type="GO" id="GO:0005516">
    <property type="term" value="F:calmodulin binding"/>
    <property type="evidence" value="ECO:0007669"/>
    <property type="project" value="UniProtKB-KW"/>
</dbReference>
<dbReference type="PROSITE" id="PS50096">
    <property type="entry name" value="IQ"/>
    <property type="match status" value="2"/>
</dbReference>
<feature type="repeat" description="ANK" evidence="12">
    <location>
        <begin position="148"/>
        <end position="180"/>
    </location>
</feature>
<dbReference type="OrthoDB" id="20872at2759"/>
<feature type="repeat" description="ANK" evidence="12">
    <location>
        <begin position="422"/>
        <end position="454"/>
    </location>
</feature>
<feature type="repeat" description="ANK" evidence="12">
    <location>
        <begin position="80"/>
        <end position="112"/>
    </location>
</feature>
<evidence type="ECO:0000256" key="4">
    <source>
        <dbReference type="ARBA" id="ARBA00022687"/>
    </source>
</evidence>
<proteinExistence type="predicted"/>
<dbReference type="PANTHER" id="PTHR24161">
    <property type="entry name" value="ANK_REP_REGION DOMAIN-CONTAINING PROTEIN-RELATED"/>
    <property type="match status" value="1"/>
</dbReference>
<feature type="repeat" description="ANK" evidence="12">
    <location>
        <begin position="356"/>
        <end position="388"/>
    </location>
</feature>
<keyword evidence="8" id="KW-0206">Cytoskeleton</keyword>
<keyword evidence="14" id="KW-1185">Reference proteome</keyword>
<accession>A0A7F8RG29</accession>
<feature type="compositionally biased region" description="Basic and acidic residues" evidence="13">
    <location>
        <begin position="721"/>
        <end position="734"/>
    </location>
</feature>
<dbReference type="FunFam" id="1.25.40.20:FF:000082">
    <property type="entry name" value="Inversin"/>
    <property type="match status" value="1"/>
</dbReference>
<dbReference type="CTD" id="27130"/>
<evidence type="ECO:0000256" key="12">
    <source>
        <dbReference type="PROSITE-ProRule" id="PRU00023"/>
    </source>
</evidence>
<protein>
    <recommendedName>
        <fullName evidence="10">Inversin</fullName>
    </recommendedName>
    <alternativeName>
        <fullName evidence="11">Nephrocystin-2</fullName>
    </alternativeName>
</protein>
<evidence type="ECO:0000256" key="3">
    <source>
        <dbReference type="ARBA" id="ARBA00022490"/>
    </source>
</evidence>
<dbReference type="Gene3D" id="1.25.40.20">
    <property type="entry name" value="Ankyrin repeat-containing domain"/>
    <property type="match status" value="5"/>
</dbReference>
<dbReference type="InterPro" id="IPR000048">
    <property type="entry name" value="IQ_motif_EF-hand-BS"/>
</dbReference>
<evidence type="ECO:0000256" key="11">
    <source>
        <dbReference type="ARBA" id="ARBA00078500"/>
    </source>
</evidence>
<dbReference type="FunFam" id="1.25.40.20:FF:000078">
    <property type="entry name" value="Inversin"/>
    <property type="match status" value="1"/>
</dbReference>
<dbReference type="InterPro" id="IPR002110">
    <property type="entry name" value="Ankyrin_rpt"/>
</dbReference>
<organism evidence="14 15">
    <name type="scientific">Leptonychotes weddellii</name>
    <name type="common">Weddell seal</name>
    <name type="synonym">Otaria weddellii</name>
    <dbReference type="NCBI Taxonomy" id="9713"/>
    <lineage>
        <taxon>Eukaryota</taxon>
        <taxon>Metazoa</taxon>
        <taxon>Chordata</taxon>
        <taxon>Craniata</taxon>
        <taxon>Vertebrata</taxon>
        <taxon>Euteleostomi</taxon>
        <taxon>Mammalia</taxon>
        <taxon>Eutheria</taxon>
        <taxon>Laurasiatheria</taxon>
        <taxon>Carnivora</taxon>
        <taxon>Caniformia</taxon>
        <taxon>Pinnipedia</taxon>
        <taxon>Phocidae</taxon>
        <taxon>Monachinae</taxon>
        <taxon>Lobodontini</taxon>
        <taxon>Leptonychotes</taxon>
    </lineage>
</organism>
<feature type="repeat" description="ANK" evidence="12">
    <location>
        <begin position="220"/>
        <end position="240"/>
    </location>
</feature>
<keyword evidence="3" id="KW-0963">Cytoplasm</keyword>
<keyword evidence="5" id="KW-0677">Repeat</keyword>